<keyword evidence="3" id="KW-0274">FAD</keyword>
<dbReference type="NCBIfam" id="NF004780">
    <property type="entry name" value="PRK06126.1"/>
    <property type="match status" value="1"/>
</dbReference>
<dbReference type="InterPro" id="IPR036188">
    <property type="entry name" value="FAD/NAD-bd_sf"/>
</dbReference>
<sequence>MRQNLHRAVNSKRDNRFNDMIESTKTPVLIAGGGPVGLVLAIDLARRGVRSILVNREPDTPTHPRGNSNGFRTMEHYRRLGFADAIRRLGPPADHPRDVVYLTRLTGHEIAREPHPSPDLERKLCRQPDSLTPEPTHRANQIQVEAFLKRHAERLEHCDIRFGWTLTGFRAVQDRVDVDIRDGATGKAERIQCDYLIGCDGAQSTVRRGLGIAYGGWDTPELPFMSGRMLSAHVRIPGLREAMPGKPAWQHWVLNAEARAVVFALDGRDDYLILFKPRQGETPEETAETADAAGFIDTLAGRRMESEILSVKSWTAGFALVAERFRQGRVFLAGDSAHLFTPTGGLGMNTGIEDATNLAWKLAAAEQGWGGPGLLDSYEAERRPIAIRNTGIARGYSQSLGTMPIPEGIEADGEKGERQRAAFAAQLMDTQAGQSMLLGTQLGARYDGSPLIIGDGTTPPPDDPVRYTPSACPGGRAPHLWFRNGSTLLDHLGPGFTLLVDEARGADPRPLMAAASHREIPLHVLWLAETQVDLSRLRELYQKSLVLIRPDQHVAWRGDAAPEDAEGLLRQAAGWLP</sequence>
<dbReference type="PANTHER" id="PTHR43004">
    <property type="entry name" value="TRK SYSTEM POTASSIUM UPTAKE PROTEIN"/>
    <property type="match status" value="1"/>
</dbReference>
<dbReference type="GO" id="GO:0071949">
    <property type="term" value="F:FAD binding"/>
    <property type="evidence" value="ECO:0007669"/>
    <property type="project" value="InterPro"/>
</dbReference>
<comment type="cofactor">
    <cofactor evidence="1">
        <name>FAD</name>
        <dbReference type="ChEBI" id="CHEBI:57692"/>
    </cofactor>
</comment>
<gene>
    <name evidence="5" type="ORF">BECKDK2373C_GA0170839_10433</name>
</gene>
<dbReference type="Pfam" id="PF01494">
    <property type="entry name" value="FAD_binding_3"/>
    <property type="match status" value="1"/>
</dbReference>
<accession>A0A450SL47</accession>
<evidence type="ECO:0000259" key="4">
    <source>
        <dbReference type="Pfam" id="PF01494"/>
    </source>
</evidence>
<proteinExistence type="predicted"/>
<dbReference type="Pfam" id="PF21274">
    <property type="entry name" value="Rng_hyd_C"/>
    <property type="match status" value="1"/>
</dbReference>
<dbReference type="Gene3D" id="3.40.30.120">
    <property type="match status" value="1"/>
</dbReference>
<dbReference type="EMBL" id="CAADEY010000043">
    <property type="protein sequence ID" value="VFJ54373.1"/>
    <property type="molecule type" value="Genomic_DNA"/>
</dbReference>
<evidence type="ECO:0000256" key="3">
    <source>
        <dbReference type="ARBA" id="ARBA00022827"/>
    </source>
</evidence>
<dbReference type="PANTHER" id="PTHR43004:SF19">
    <property type="entry name" value="BINDING MONOOXYGENASE, PUTATIVE (JCVI)-RELATED"/>
    <property type="match status" value="1"/>
</dbReference>
<dbReference type="InterPro" id="IPR002938">
    <property type="entry name" value="FAD-bd"/>
</dbReference>
<dbReference type="PRINTS" id="PR00420">
    <property type="entry name" value="RNGMNOXGNASE"/>
</dbReference>
<feature type="domain" description="FAD-binding" evidence="4">
    <location>
        <begin position="25"/>
        <end position="388"/>
    </location>
</feature>
<dbReference type="Gene3D" id="3.30.9.10">
    <property type="entry name" value="D-Amino Acid Oxidase, subunit A, domain 2"/>
    <property type="match status" value="1"/>
</dbReference>
<evidence type="ECO:0000313" key="5">
    <source>
        <dbReference type="EMBL" id="VFJ54373.1"/>
    </source>
</evidence>
<dbReference type="GO" id="GO:0016709">
    <property type="term" value="F:oxidoreductase activity, acting on paired donors, with incorporation or reduction of molecular oxygen, NAD(P)H as one donor, and incorporation of one atom of oxygen"/>
    <property type="evidence" value="ECO:0007669"/>
    <property type="project" value="UniProtKB-ARBA"/>
</dbReference>
<evidence type="ECO:0000256" key="1">
    <source>
        <dbReference type="ARBA" id="ARBA00001974"/>
    </source>
</evidence>
<dbReference type="AlphaFoldDB" id="A0A450SL47"/>
<reference evidence="5" key="1">
    <citation type="submission" date="2019-02" db="EMBL/GenBank/DDBJ databases">
        <authorList>
            <person name="Gruber-Vodicka R. H."/>
            <person name="Seah K. B. B."/>
        </authorList>
    </citation>
    <scope>NUCLEOTIDE SEQUENCE</scope>
    <source>
        <strain evidence="5">BECK_DK161</strain>
    </source>
</reference>
<name>A0A450SL47_9GAMM</name>
<dbReference type="SUPFAM" id="SSF51905">
    <property type="entry name" value="FAD/NAD(P)-binding domain"/>
    <property type="match status" value="1"/>
</dbReference>
<dbReference type="Gene3D" id="3.50.50.60">
    <property type="entry name" value="FAD/NAD(P)-binding domain"/>
    <property type="match status" value="1"/>
</dbReference>
<keyword evidence="2" id="KW-0285">Flavoprotein</keyword>
<dbReference type="InterPro" id="IPR050641">
    <property type="entry name" value="RIFMO-like"/>
</dbReference>
<protein>
    <submittedName>
        <fullName evidence="5">2-polyprenyl-6-methoxyphenol hydroxylase</fullName>
    </submittedName>
</protein>
<evidence type="ECO:0000256" key="2">
    <source>
        <dbReference type="ARBA" id="ARBA00022630"/>
    </source>
</evidence>
<organism evidence="5">
    <name type="scientific">Candidatus Kentrum sp. DK</name>
    <dbReference type="NCBI Taxonomy" id="2126562"/>
    <lineage>
        <taxon>Bacteria</taxon>
        <taxon>Pseudomonadati</taxon>
        <taxon>Pseudomonadota</taxon>
        <taxon>Gammaproteobacteria</taxon>
        <taxon>Candidatus Kentrum</taxon>
    </lineage>
</organism>